<name>K9UCF2_CHAP6</name>
<dbReference type="PANTHER" id="PTHR30085:SF6">
    <property type="entry name" value="ABC TRANSPORTER GLUTAMINE-BINDING PROTEIN GLNH"/>
    <property type="match status" value="1"/>
</dbReference>
<dbReference type="PATRIC" id="fig|1173020.3.peg.717"/>
<dbReference type="SMART" id="SM00062">
    <property type="entry name" value="PBPb"/>
    <property type="match status" value="1"/>
</dbReference>
<comment type="similarity">
    <text evidence="1">Belongs to the bacterial solute-binding protein 3 family.</text>
</comment>
<dbReference type="KEGG" id="cmp:Cha6605_0611"/>
<feature type="chain" id="PRO_5003936344" evidence="4">
    <location>
        <begin position="25"/>
        <end position="303"/>
    </location>
</feature>
<dbReference type="STRING" id="1173020.Cha6605_0611"/>
<keyword evidence="7" id="KW-1185">Reference proteome</keyword>
<evidence type="ECO:0000313" key="7">
    <source>
        <dbReference type="Proteomes" id="UP000010366"/>
    </source>
</evidence>
<dbReference type="Pfam" id="PF00497">
    <property type="entry name" value="SBP_bac_3"/>
    <property type="match status" value="1"/>
</dbReference>
<gene>
    <name evidence="6" type="ORF">Cha6605_0611</name>
</gene>
<sequence>MRYQNLLVTLSVLSTLLLSKPAIAHSVLEKVVNTGVLTVGTSKDAFPFAYTDKNGRLTGYSIDMSILIQKQVEKELKRPIKLDLIPLDPGDRIPKLRSGAVDMVCDAASFTWERERDVDFTVSYGTTGTQLLTRRGQRGKQSWDAAALSGRRIGALAGTTNEQSIRRFQPKAQIVLVKDRAAGYKSLRENKIDAFADDGILLEAWLQRTANTQKFEIVSKLFSQEGIACMVPENNSTFLDVANYALIRFMQGFLKGKQPYVQTFDRWFGARSVIPVSKDLRELIIENMRLTIDAKQEVPENEL</sequence>
<evidence type="ECO:0000313" key="6">
    <source>
        <dbReference type="EMBL" id="AFY91889.1"/>
    </source>
</evidence>
<dbReference type="CDD" id="cd13688">
    <property type="entry name" value="PBP2_GltI_DEBP"/>
    <property type="match status" value="1"/>
</dbReference>
<dbReference type="GO" id="GO:0006865">
    <property type="term" value="P:amino acid transport"/>
    <property type="evidence" value="ECO:0007669"/>
    <property type="project" value="TreeGrafter"/>
</dbReference>
<evidence type="ECO:0000256" key="4">
    <source>
        <dbReference type="SAM" id="SignalP"/>
    </source>
</evidence>
<dbReference type="Proteomes" id="UP000010366">
    <property type="component" value="Chromosome"/>
</dbReference>
<dbReference type="SUPFAM" id="SSF53850">
    <property type="entry name" value="Periplasmic binding protein-like II"/>
    <property type="match status" value="1"/>
</dbReference>
<keyword evidence="3 4" id="KW-0732">Signal</keyword>
<evidence type="ECO:0000256" key="2">
    <source>
        <dbReference type="ARBA" id="ARBA00022448"/>
    </source>
</evidence>
<dbReference type="PANTHER" id="PTHR30085">
    <property type="entry name" value="AMINO ACID ABC TRANSPORTER PERMEASE"/>
    <property type="match status" value="1"/>
</dbReference>
<dbReference type="Gene3D" id="3.40.190.10">
    <property type="entry name" value="Periplasmic binding protein-like II"/>
    <property type="match status" value="2"/>
</dbReference>
<dbReference type="EMBL" id="CP003600">
    <property type="protein sequence ID" value="AFY91889.1"/>
    <property type="molecule type" value="Genomic_DNA"/>
</dbReference>
<dbReference type="AlphaFoldDB" id="K9UCF2"/>
<evidence type="ECO:0000256" key="3">
    <source>
        <dbReference type="ARBA" id="ARBA00022729"/>
    </source>
</evidence>
<dbReference type="GO" id="GO:0005576">
    <property type="term" value="C:extracellular region"/>
    <property type="evidence" value="ECO:0007669"/>
    <property type="project" value="TreeGrafter"/>
</dbReference>
<reference evidence="6 7" key="1">
    <citation type="submission" date="2012-05" db="EMBL/GenBank/DDBJ databases">
        <title>Finished chromosome of genome of Chamaesiphon sp. PCC 6605.</title>
        <authorList>
            <consortium name="US DOE Joint Genome Institute"/>
            <person name="Gugger M."/>
            <person name="Coursin T."/>
            <person name="Rippka R."/>
            <person name="Tandeau De Marsac N."/>
            <person name="Huntemann M."/>
            <person name="Wei C.-L."/>
            <person name="Han J."/>
            <person name="Detter J.C."/>
            <person name="Han C."/>
            <person name="Tapia R."/>
            <person name="Chen A."/>
            <person name="Kyrpides N."/>
            <person name="Mavromatis K."/>
            <person name="Markowitz V."/>
            <person name="Szeto E."/>
            <person name="Ivanova N."/>
            <person name="Pagani I."/>
            <person name="Pati A."/>
            <person name="Goodwin L."/>
            <person name="Nordberg H.P."/>
            <person name="Cantor M.N."/>
            <person name="Hua S.X."/>
            <person name="Woyke T."/>
            <person name="Kerfeld C.A."/>
        </authorList>
    </citation>
    <scope>NUCLEOTIDE SEQUENCE [LARGE SCALE GENOMIC DNA]</scope>
    <source>
        <strain evidence="7">ATCC 27169 / PCC 6605</strain>
    </source>
</reference>
<dbReference type="eggNOG" id="COG0834">
    <property type="taxonomic scope" value="Bacteria"/>
</dbReference>
<organism evidence="6 7">
    <name type="scientific">Chamaesiphon minutus (strain ATCC 27169 / PCC 6605)</name>
    <dbReference type="NCBI Taxonomy" id="1173020"/>
    <lineage>
        <taxon>Bacteria</taxon>
        <taxon>Bacillati</taxon>
        <taxon>Cyanobacteriota</taxon>
        <taxon>Cyanophyceae</taxon>
        <taxon>Gomontiellales</taxon>
        <taxon>Chamaesiphonaceae</taxon>
        <taxon>Chamaesiphon</taxon>
    </lineage>
</organism>
<evidence type="ECO:0000259" key="5">
    <source>
        <dbReference type="SMART" id="SM00062"/>
    </source>
</evidence>
<protein>
    <submittedName>
        <fullName evidence="6">Periplasmic component of amino acid ABC-type transporter/signal transduction system</fullName>
    </submittedName>
</protein>
<dbReference type="GO" id="GO:0030288">
    <property type="term" value="C:outer membrane-bounded periplasmic space"/>
    <property type="evidence" value="ECO:0007669"/>
    <property type="project" value="TreeGrafter"/>
</dbReference>
<dbReference type="HOGENOM" id="CLU_019602_0_1_3"/>
<dbReference type="InterPro" id="IPR001638">
    <property type="entry name" value="Solute-binding_3/MltF_N"/>
</dbReference>
<proteinExistence type="inferred from homology"/>
<keyword evidence="2" id="KW-0813">Transport</keyword>
<feature type="domain" description="Solute-binding protein family 3/N-terminal" evidence="5">
    <location>
        <begin position="36"/>
        <end position="271"/>
    </location>
</feature>
<evidence type="ECO:0000256" key="1">
    <source>
        <dbReference type="ARBA" id="ARBA00010333"/>
    </source>
</evidence>
<accession>K9UCF2</accession>
<feature type="signal peptide" evidence="4">
    <location>
        <begin position="1"/>
        <end position="24"/>
    </location>
</feature>
<dbReference type="InterPro" id="IPR051455">
    <property type="entry name" value="Bact_solute-bind_prot3"/>
</dbReference>